<gene>
    <name evidence="2" type="ORF">BKD09_05170</name>
</gene>
<dbReference type="AlphaFoldDB" id="A0A1L3F357"/>
<evidence type="ECO:0000313" key="2">
    <source>
        <dbReference type="EMBL" id="APG07717.1"/>
    </source>
</evidence>
<feature type="region of interest" description="Disordered" evidence="1">
    <location>
        <begin position="62"/>
        <end position="125"/>
    </location>
</feature>
<protein>
    <submittedName>
        <fullName evidence="2">Uncharacterized protein</fullName>
    </submittedName>
</protein>
<evidence type="ECO:0000313" key="3">
    <source>
        <dbReference type="Proteomes" id="UP000181962"/>
    </source>
</evidence>
<reference evidence="2 3" key="1">
    <citation type="submission" date="2016-11" db="EMBL/GenBank/DDBJ databases">
        <title>Complete Genome Sequence of Bradyrhizobium sp. strain J5, an isolated from soybean nodule in Hokkaido.</title>
        <authorList>
            <person name="Kanehara K."/>
        </authorList>
    </citation>
    <scope>NUCLEOTIDE SEQUENCE [LARGE SCALE GENOMIC DNA]</scope>
    <source>
        <strain evidence="2 3">J5</strain>
    </source>
</reference>
<organism evidence="2 3">
    <name type="scientific">Bradyrhizobium japonicum</name>
    <dbReference type="NCBI Taxonomy" id="375"/>
    <lineage>
        <taxon>Bacteria</taxon>
        <taxon>Pseudomonadati</taxon>
        <taxon>Pseudomonadota</taxon>
        <taxon>Alphaproteobacteria</taxon>
        <taxon>Hyphomicrobiales</taxon>
        <taxon>Nitrobacteraceae</taxon>
        <taxon>Bradyrhizobium</taxon>
    </lineage>
</organism>
<evidence type="ECO:0000256" key="1">
    <source>
        <dbReference type="SAM" id="MobiDB-lite"/>
    </source>
</evidence>
<name>A0A1L3F357_BRAJP</name>
<dbReference type="EMBL" id="CP017637">
    <property type="protein sequence ID" value="APG07717.1"/>
    <property type="molecule type" value="Genomic_DNA"/>
</dbReference>
<sequence>MAARVVTWRHTFVRGRLLSVGRTGRHCEAVLPAEATVRSLPPCGGGRGRGVAPEKVYPSAIVPRTTNRGSPRAVPLSLSLPRKGGGNDGAMPASLGWREWASATPKHKTTRRGASRPGRWKSWEV</sequence>
<feature type="compositionally biased region" description="Basic residues" evidence="1">
    <location>
        <begin position="105"/>
        <end position="114"/>
    </location>
</feature>
<proteinExistence type="predicted"/>
<dbReference type="Proteomes" id="UP000181962">
    <property type="component" value="Chromosome"/>
</dbReference>
<accession>A0A1L3F357</accession>